<dbReference type="GeneID" id="87808835"/>
<gene>
    <name evidence="1" type="ORF">LOC62_04G005606</name>
</gene>
<evidence type="ECO:0000313" key="2">
    <source>
        <dbReference type="Proteomes" id="UP000827549"/>
    </source>
</evidence>
<proteinExistence type="predicted"/>
<dbReference type="EMBL" id="CP086717">
    <property type="protein sequence ID" value="WOO82104.1"/>
    <property type="molecule type" value="Genomic_DNA"/>
</dbReference>
<name>A0AAF0YE32_9TREE</name>
<dbReference type="RefSeq" id="XP_062628136.1">
    <property type="nucleotide sequence ID" value="XM_062772152.1"/>
</dbReference>
<organism evidence="1 2">
    <name type="scientific">Vanrija pseudolonga</name>
    <dbReference type="NCBI Taxonomy" id="143232"/>
    <lineage>
        <taxon>Eukaryota</taxon>
        <taxon>Fungi</taxon>
        <taxon>Dikarya</taxon>
        <taxon>Basidiomycota</taxon>
        <taxon>Agaricomycotina</taxon>
        <taxon>Tremellomycetes</taxon>
        <taxon>Trichosporonales</taxon>
        <taxon>Trichosporonaceae</taxon>
        <taxon>Vanrija</taxon>
    </lineage>
</organism>
<keyword evidence="2" id="KW-1185">Reference proteome</keyword>
<sequence length="63" mass="7240">MHLDHLRTTHHVLLRTTHHGLLPMTLRVPLLMTHRGLLPAMRSTLPVPQPAHLKVHLDLLQEP</sequence>
<dbReference type="AlphaFoldDB" id="A0AAF0YE32"/>
<reference evidence="1" key="1">
    <citation type="submission" date="2023-10" db="EMBL/GenBank/DDBJ databases">
        <authorList>
            <person name="Noh H."/>
        </authorList>
    </citation>
    <scope>NUCLEOTIDE SEQUENCE</scope>
    <source>
        <strain evidence="1">DUCC4014</strain>
    </source>
</reference>
<protein>
    <submittedName>
        <fullName evidence="1">Uncharacterized protein</fullName>
    </submittedName>
</protein>
<evidence type="ECO:0000313" key="1">
    <source>
        <dbReference type="EMBL" id="WOO82104.1"/>
    </source>
</evidence>
<dbReference type="Proteomes" id="UP000827549">
    <property type="component" value="Chromosome 4"/>
</dbReference>
<accession>A0AAF0YE32</accession>